<accession>A0A975A163</accession>
<gene>
    <name evidence="3" type="ORF">JR347_16560</name>
</gene>
<reference evidence="3" key="1">
    <citation type="submission" date="2021-02" db="EMBL/GenBank/DDBJ databases">
        <title>Fulvivirga sp. S481 isolated from sea water.</title>
        <authorList>
            <person name="Bae S.S."/>
            <person name="Baek K."/>
        </authorList>
    </citation>
    <scope>NUCLEOTIDE SEQUENCE</scope>
    <source>
        <strain evidence="3">S481</strain>
    </source>
</reference>
<organism evidence="3 4">
    <name type="scientific">Fulvivirga lutea</name>
    <dbReference type="NCBI Taxonomy" id="2810512"/>
    <lineage>
        <taxon>Bacteria</taxon>
        <taxon>Pseudomonadati</taxon>
        <taxon>Bacteroidota</taxon>
        <taxon>Cytophagia</taxon>
        <taxon>Cytophagales</taxon>
        <taxon>Fulvivirgaceae</taxon>
        <taxon>Fulvivirga</taxon>
    </lineage>
</organism>
<dbReference type="SUPFAM" id="SSF53756">
    <property type="entry name" value="UDP-Glycosyltransferase/glycogen phosphorylase"/>
    <property type="match status" value="1"/>
</dbReference>
<dbReference type="KEGG" id="fuv:JR347_16560"/>
<dbReference type="InterPro" id="IPR001296">
    <property type="entry name" value="Glyco_trans_1"/>
</dbReference>
<dbReference type="AlphaFoldDB" id="A0A975A163"/>
<dbReference type="GO" id="GO:0016757">
    <property type="term" value="F:glycosyltransferase activity"/>
    <property type="evidence" value="ECO:0007669"/>
    <property type="project" value="InterPro"/>
</dbReference>
<dbReference type="Pfam" id="PF13439">
    <property type="entry name" value="Glyco_transf_4"/>
    <property type="match status" value="1"/>
</dbReference>
<dbReference type="RefSeq" id="WP_205721695.1">
    <property type="nucleotide sequence ID" value="NZ_CP070608.1"/>
</dbReference>
<dbReference type="CDD" id="cd03801">
    <property type="entry name" value="GT4_PimA-like"/>
    <property type="match status" value="1"/>
</dbReference>
<dbReference type="Proteomes" id="UP000662783">
    <property type="component" value="Chromosome"/>
</dbReference>
<keyword evidence="4" id="KW-1185">Reference proteome</keyword>
<evidence type="ECO:0000259" key="2">
    <source>
        <dbReference type="Pfam" id="PF13439"/>
    </source>
</evidence>
<evidence type="ECO:0000259" key="1">
    <source>
        <dbReference type="Pfam" id="PF00534"/>
    </source>
</evidence>
<dbReference type="EMBL" id="CP070608">
    <property type="protein sequence ID" value="QSE97182.1"/>
    <property type="molecule type" value="Genomic_DNA"/>
</dbReference>
<proteinExistence type="predicted"/>
<dbReference type="Gene3D" id="3.40.50.2000">
    <property type="entry name" value="Glycogen Phosphorylase B"/>
    <property type="match status" value="2"/>
</dbReference>
<name>A0A975A163_9BACT</name>
<dbReference type="PANTHER" id="PTHR12526">
    <property type="entry name" value="GLYCOSYLTRANSFERASE"/>
    <property type="match status" value="1"/>
</dbReference>
<protein>
    <submittedName>
        <fullName evidence="3">Glycosyltransferase family 4 protein</fullName>
    </submittedName>
</protein>
<dbReference type="PANTHER" id="PTHR12526:SF622">
    <property type="entry name" value="GLYCOSYLTRANSFERASE (GROUP I)"/>
    <property type="match status" value="1"/>
</dbReference>
<dbReference type="Pfam" id="PF00534">
    <property type="entry name" value="Glycos_transf_1"/>
    <property type="match status" value="1"/>
</dbReference>
<sequence>MKIAMFLDTAFPPDSRVENEAICLIKAGHEVHLFSLDYQGRPSNEVINEITVHRYKVDKLTYKLSALAYTFPFFHNRIKPSIKDFINKLKPNVLHIHDMVIAKAVIDVNAGKLKVVLDLHENRPEIMKHYKHVNEGLGKILISTDKWNKVQDKLIKRSDKLILVTEEAKNDVMSKGLKKAEDIVVVPNTILPELFLNYSIDESILDRFNSTFNILYLGDTSLRRGTDTAIKSMKIIKDKIPNARLILVGDSSVDNKLKQLASNEGVNNLVSFEGWQDVSLFPSYTLASNICISPLKRNKHHDTTFANKLFQYMAMGKPVVVSDSTTQANVVREEECGLIFPAENELLLAQQIIQLYENDELAYRLGENGKKAVQDRWNWDVTSEGLIEMYQTL</sequence>
<dbReference type="InterPro" id="IPR028098">
    <property type="entry name" value="Glyco_trans_4-like_N"/>
</dbReference>
<evidence type="ECO:0000313" key="3">
    <source>
        <dbReference type="EMBL" id="QSE97182.1"/>
    </source>
</evidence>
<feature type="domain" description="Glycosyl transferase family 1" evidence="1">
    <location>
        <begin position="212"/>
        <end position="371"/>
    </location>
</feature>
<evidence type="ECO:0000313" key="4">
    <source>
        <dbReference type="Proteomes" id="UP000662783"/>
    </source>
</evidence>
<feature type="domain" description="Glycosyltransferase subfamily 4-like N-terminal" evidence="2">
    <location>
        <begin position="17"/>
        <end position="190"/>
    </location>
</feature>